<sequence length="108" mass="12037">MLTVTAQSPMPTRFHPRVDAGFMVKIFTGGRAVIAKACDLSMAGLKLVGDFAVADERMTICIPIPGDRDVVTQATVRRRGEEDMALEFDQLDWDDMFALARFLHPRLP</sequence>
<organism evidence="2 3">
    <name type="scientific">Archangium gephyra</name>
    <dbReference type="NCBI Taxonomy" id="48"/>
    <lineage>
        <taxon>Bacteria</taxon>
        <taxon>Pseudomonadati</taxon>
        <taxon>Myxococcota</taxon>
        <taxon>Myxococcia</taxon>
        <taxon>Myxococcales</taxon>
        <taxon>Cystobacterineae</taxon>
        <taxon>Archangiaceae</taxon>
        <taxon>Archangium</taxon>
    </lineage>
</organism>
<dbReference type="SUPFAM" id="SSF141371">
    <property type="entry name" value="PilZ domain-like"/>
    <property type="match status" value="1"/>
</dbReference>
<proteinExistence type="predicted"/>
<dbReference type="Pfam" id="PF07238">
    <property type="entry name" value="PilZ"/>
    <property type="match status" value="1"/>
</dbReference>
<evidence type="ECO:0000313" key="3">
    <source>
        <dbReference type="Proteomes" id="UP000249061"/>
    </source>
</evidence>
<dbReference type="AlphaFoldDB" id="A0A2W5SZJ2"/>
<accession>A0A2W5SZJ2</accession>
<dbReference type="Proteomes" id="UP000249061">
    <property type="component" value="Unassembled WGS sequence"/>
</dbReference>
<dbReference type="Gene3D" id="2.40.10.220">
    <property type="entry name" value="predicted glycosyltransferase like domains"/>
    <property type="match status" value="1"/>
</dbReference>
<gene>
    <name evidence="2" type="ORF">DI536_25165</name>
</gene>
<dbReference type="InterPro" id="IPR009875">
    <property type="entry name" value="PilZ_domain"/>
</dbReference>
<name>A0A2W5SZJ2_9BACT</name>
<protein>
    <submittedName>
        <fullName evidence="2">PilZ domain-containing protein</fullName>
    </submittedName>
</protein>
<reference evidence="2 3" key="1">
    <citation type="submission" date="2017-08" db="EMBL/GenBank/DDBJ databases">
        <title>Infants hospitalized years apart are colonized by the same room-sourced microbial strains.</title>
        <authorList>
            <person name="Brooks B."/>
            <person name="Olm M.R."/>
            <person name="Firek B.A."/>
            <person name="Baker R."/>
            <person name="Thomas B.C."/>
            <person name="Morowitz M.J."/>
            <person name="Banfield J.F."/>
        </authorList>
    </citation>
    <scope>NUCLEOTIDE SEQUENCE [LARGE SCALE GENOMIC DNA]</scope>
    <source>
        <strain evidence="2">S2_003_000_R2_14</strain>
    </source>
</reference>
<dbReference type="GO" id="GO:0035438">
    <property type="term" value="F:cyclic-di-GMP binding"/>
    <property type="evidence" value="ECO:0007669"/>
    <property type="project" value="InterPro"/>
</dbReference>
<feature type="domain" description="PilZ" evidence="1">
    <location>
        <begin position="12"/>
        <end position="103"/>
    </location>
</feature>
<dbReference type="EMBL" id="QFQP01000026">
    <property type="protein sequence ID" value="PZR08202.1"/>
    <property type="molecule type" value="Genomic_DNA"/>
</dbReference>
<evidence type="ECO:0000259" key="1">
    <source>
        <dbReference type="Pfam" id="PF07238"/>
    </source>
</evidence>
<evidence type="ECO:0000313" key="2">
    <source>
        <dbReference type="EMBL" id="PZR08202.1"/>
    </source>
</evidence>
<comment type="caution">
    <text evidence="2">The sequence shown here is derived from an EMBL/GenBank/DDBJ whole genome shotgun (WGS) entry which is preliminary data.</text>
</comment>